<dbReference type="Proteomes" id="UP000790377">
    <property type="component" value="Unassembled WGS sequence"/>
</dbReference>
<reference evidence="1" key="1">
    <citation type="journal article" date="2021" name="New Phytol.">
        <title>Evolutionary innovations through gain and loss of genes in the ectomycorrhizal Boletales.</title>
        <authorList>
            <person name="Wu G."/>
            <person name="Miyauchi S."/>
            <person name="Morin E."/>
            <person name="Kuo A."/>
            <person name="Drula E."/>
            <person name="Varga T."/>
            <person name="Kohler A."/>
            <person name="Feng B."/>
            <person name="Cao Y."/>
            <person name="Lipzen A."/>
            <person name="Daum C."/>
            <person name="Hundley H."/>
            <person name="Pangilinan J."/>
            <person name="Johnson J."/>
            <person name="Barry K."/>
            <person name="LaButti K."/>
            <person name="Ng V."/>
            <person name="Ahrendt S."/>
            <person name="Min B."/>
            <person name="Choi I.G."/>
            <person name="Park H."/>
            <person name="Plett J.M."/>
            <person name="Magnuson J."/>
            <person name="Spatafora J.W."/>
            <person name="Nagy L.G."/>
            <person name="Henrissat B."/>
            <person name="Grigoriev I.V."/>
            <person name="Yang Z.L."/>
            <person name="Xu J."/>
            <person name="Martin F.M."/>
        </authorList>
    </citation>
    <scope>NUCLEOTIDE SEQUENCE</scope>
    <source>
        <strain evidence="1">ATCC 28755</strain>
    </source>
</reference>
<evidence type="ECO:0000313" key="1">
    <source>
        <dbReference type="EMBL" id="KAH7915439.1"/>
    </source>
</evidence>
<evidence type="ECO:0000313" key="2">
    <source>
        <dbReference type="Proteomes" id="UP000790377"/>
    </source>
</evidence>
<dbReference type="EMBL" id="MU267600">
    <property type="protein sequence ID" value="KAH7915439.1"/>
    <property type="molecule type" value="Genomic_DNA"/>
</dbReference>
<protein>
    <submittedName>
        <fullName evidence="1">Uncharacterized protein</fullName>
    </submittedName>
</protein>
<gene>
    <name evidence="1" type="ORF">BJ138DRAFT_1109654</name>
</gene>
<proteinExistence type="predicted"/>
<sequence length="447" mass="50243">MRVCPLNYDVIVNILDNLEPHTPASLLSCALTCHEFLQPSLNLLWRSQDSLGPLIMYTMPKDTWCIKDDYWIHFQKDLYPSDLERLLVYAARIRHLEHNQRRCTFEHHPHWSTLLALMNVCSGSSLLPNLTILDCSLISRLESIDMFIPFLSTLITPRIRRLSLDLPLVDCGDTFLDLMLRECLYCEELVLSSIHPITLTRSPSHIPHLRIFNVEGAVSMTQSAVRCLASKQGLEDVTLNVSSRDETDASPLFDFRDNSTFSSLSHITLHTETLPVSISIMQAISSSCVKSITINIRDYISPSLLLECLETLCSSTSFLSEVHSLTIHRREPREISDSPITLVHLTPIFSLRHLRSFTLKNLGIIELDDASMTSVGQAWPLMEHLVLISAPCPAPPPSQISFNGVISLINWCPNLQGLSIGYDMIMAGKTPRKTHRPKLPGVAAVKS</sequence>
<accession>A0ACB8AR66</accession>
<keyword evidence="2" id="KW-1185">Reference proteome</keyword>
<organism evidence="1 2">
    <name type="scientific">Hygrophoropsis aurantiaca</name>
    <dbReference type="NCBI Taxonomy" id="72124"/>
    <lineage>
        <taxon>Eukaryota</taxon>
        <taxon>Fungi</taxon>
        <taxon>Dikarya</taxon>
        <taxon>Basidiomycota</taxon>
        <taxon>Agaricomycotina</taxon>
        <taxon>Agaricomycetes</taxon>
        <taxon>Agaricomycetidae</taxon>
        <taxon>Boletales</taxon>
        <taxon>Coniophorineae</taxon>
        <taxon>Hygrophoropsidaceae</taxon>
        <taxon>Hygrophoropsis</taxon>
    </lineage>
</organism>
<comment type="caution">
    <text evidence="1">The sequence shown here is derived from an EMBL/GenBank/DDBJ whole genome shotgun (WGS) entry which is preliminary data.</text>
</comment>
<name>A0ACB8AR66_9AGAM</name>